<name>A0A9W6TB10_9STRA</name>
<dbReference type="EMBL" id="BSXW01000010">
    <property type="protein sequence ID" value="GMF09425.1"/>
    <property type="molecule type" value="Genomic_DNA"/>
</dbReference>
<keyword evidence="2" id="KW-1185">Reference proteome</keyword>
<sequence length="111" mass="12558">MQQFKALNPGSIATMEQDGEGRFKRAMIAVKAITDSMLGYERILGIDCAYSKCPRYDGQQMTLAGVDGNRETVIIAFALVPSEDSHYYGWCFRQLLREGYILDRHLTFAPE</sequence>
<accession>A0A9W6TB10</accession>
<comment type="caution">
    <text evidence="1">The sequence shown here is derived from an EMBL/GenBank/DDBJ whole genome shotgun (WGS) entry which is preliminary data.</text>
</comment>
<dbReference type="Proteomes" id="UP001165083">
    <property type="component" value="Unassembled WGS sequence"/>
</dbReference>
<gene>
    <name evidence="1" type="ORF">Plil01_000032700</name>
</gene>
<protein>
    <submittedName>
        <fullName evidence="1">Unnamed protein product</fullName>
    </submittedName>
</protein>
<dbReference type="OrthoDB" id="129627at2759"/>
<reference evidence="1" key="1">
    <citation type="submission" date="2023-04" db="EMBL/GenBank/DDBJ databases">
        <title>Phytophthora lilii NBRC 32176.</title>
        <authorList>
            <person name="Ichikawa N."/>
            <person name="Sato H."/>
            <person name="Tonouchi N."/>
        </authorList>
    </citation>
    <scope>NUCLEOTIDE SEQUENCE</scope>
    <source>
        <strain evidence="1">NBRC 32176</strain>
    </source>
</reference>
<proteinExistence type="predicted"/>
<evidence type="ECO:0000313" key="1">
    <source>
        <dbReference type="EMBL" id="GMF09425.1"/>
    </source>
</evidence>
<dbReference type="AlphaFoldDB" id="A0A9W6TB10"/>
<evidence type="ECO:0000313" key="2">
    <source>
        <dbReference type="Proteomes" id="UP001165083"/>
    </source>
</evidence>
<organism evidence="1 2">
    <name type="scientific">Phytophthora lilii</name>
    <dbReference type="NCBI Taxonomy" id="2077276"/>
    <lineage>
        <taxon>Eukaryota</taxon>
        <taxon>Sar</taxon>
        <taxon>Stramenopiles</taxon>
        <taxon>Oomycota</taxon>
        <taxon>Peronosporomycetes</taxon>
        <taxon>Peronosporales</taxon>
        <taxon>Peronosporaceae</taxon>
        <taxon>Phytophthora</taxon>
    </lineage>
</organism>